<accession>A0A2B4R5L8</accession>
<organism evidence="1">
    <name type="scientific">Stylophora pistillata</name>
    <name type="common">Smooth cauliflower coral</name>
    <dbReference type="NCBI Taxonomy" id="50429"/>
    <lineage>
        <taxon>Eukaryota</taxon>
        <taxon>Metazoa</taxon>
        <taxon>Cnidaria</taxon>
        <taxon>Anthozoa</taxon>
        <taxon>Hexacorallia</taxon>
        <taxon>Scleractinia</taxon>
        <taxon>Astrocoeniina</taxon>
        <taxon>Pocilloporidae</taxon>
        <taxon>Stylophora</taxon>
    </lineage>
</organism>
<evidence type="ECO:0000313" key="1">
    <source>
        <dbReference type="EMBL" id="PFX11575.1"/>
    </source>
</evidence>
<gene>
    <name evidence="1" type="ORF">AWC38_SpisGene24639</name>
</gene>
<dbReference type="SUPFAM" id="SSF53187">
    <property type="entry name" value="Zn-dependent exopeptidases"/>
    <property type="match status" value="1"/>
</dbReference>
<dbReference type="STRING" id="50429.A0A2B4R5L8"/>
<dbReference type="AlphaFoldDB" id="A0A2B4R5L8"/>
<proteinExistence type="predicted"/>
<protein>
    <submittedName>
        <fullName evidence="1">Uncharacterized protein</fullName>
    </submittedName>
</protein>
<sequence length="472" mass="51292">MGPATVANLVKQAGFSSDVPNYPSIALGVVDASVYELVGAYRLALSGVGDKMVIEKSMQKGVRIRKIIASAEEESSGDDGIACMLSIMPKIDFAIIGEPTCLDLAIAEKGLLVLDCYTHGTAGHAAHRTEDFAIYKAMEEIKWFATYEFDEVSEMLGKEDARLFIAFNGSPNISALATRTKNDIAIEYTFTPPEFIWTYSSVDSKSFYETGAGIFSVRVAFLKLDVRNGEFITIPDDGNGKAYYEVNTTHYSVANVPAGLTAKLVKGNDVDNDIFFVILEGTATSHAAANDVNNLTITLNNSILKNSPDISSVTSRTKSDIKITYDKMAIVLLDEMFFVEDIRGIAPTGSIRNGPDNLGPGETVADQSGYGIRLIRNNAASFEFTTSVNNDDAFTANTHYEVSSGTVPAGLTLRFVKTSATRMRLFLDGQATSHAPSDSTSFVVRFKQAMFATGTDMNNIAGKEMRFYVKFR</sequence>
<dbReference type="EMBL" id="LSMT01002213">
    <property type="protein sequence ID" value="PFX11575.1"/>
    <property type="molecule type" value="Genomic_DNA"/>
</dbReference>
<dbReference type="OrthoDB" id="408320at2759"/>
<comment type="caution">
    <text evidence="1">The sequence shown here is derived from an EMBL/GenBank/DDBJ whole genome shotgun (WGS) entry which is preliminary data.</text>
</comment>
<name>A0A2B4R5L8_STYPI</name>
<dbReference type="Gene3D" id="3.30.70.360">
    <property type="match status" value="1"/>
</dbReference>
<dbReference type="Gene3D" id="3.40.630.10">
    <property type="entry name" value="Zn peptidases"/>
    <property type="match status" value="1"/>
</dbReference>
<reference evidence="1" key="1">
    <citation type="journal article" date="2017" name="J. ISSAAS">
        <title>Comparative analysis of the genomes of Stylophora pistillata and Acropora digitifera provides evidence for extensive differences between species of corals.</title>
        <authorList>
            <person name="Voolstra C.R."/>
            <person name="Li Y."/>
            <person name="Liew Y.J."/>
            <person name="Baumgarten S."/>
            <person name="Zoccola D."/>
            <person name="Flot J.-F."/>
            <person name="Tambutte S."/>
            <person name="Allemand D."/>
            <person name="Aranda M."/>
        </authorList>
    </citation>
    <scope>NUCLEOTIDE SEQUENCE</scope>
    <source>
        <strain evidence="1">CSM Monaco</strain>
        <tissue evidence="1">Whole animal</tissue>
    </source>
</reference>